<dbReference type="Proteomes" id="UP000179344">
    <property type="component" value="Unassembled WGS sequence"/>
</dbReference>
<proteinExistence type="predicted"/>
<name>A0A1F6TGJ5_9PROT</name>
<keyword evidence="2" id="KW-0472">Membrane</keyword>
<feature type="region of interest" description="Disordered" evidence="1">
    <location>
        <begin position="27"/>
        <end position="61"/>
    </location>
</feature>
<protein>
    <submittedName>
        <fullName evidence="5">Preprotein translocase subunit Tim44</fullName>
    </submittedName>
</protein>
<dbReference type="PANTHER" id="PTHR41542:SF1">
    <property type="entry name" value="BLL5807 PROTEIN"/>
    <property type="match status" value="1"/>
</dbReference>
<dbReference type="InterPro" id="IPR007379">
    <property type="entry name" value="Tim44-like_dom"/>
</dbReference>
<dbReference type="SUPFAM" id="SSF54427">
    <property type="entry name" value="NTF2-like"/>
    <property type="match status" value="1"/>
</dbReference>
<accession>A0A1F6TGJ5</accession>
<dbReference type="PANTHER" id="PTHR41542">
    <property type="entry name" value="BLL5807 PROTEIN"/>
    <property type="match status" value="1"/>
</dbReference>
<keyword evidence="2" id="KW-0812">Transmembrane</keyword>
<evidence type="ECO:0000313" key="5">
    <source>
        <dbReference type="EMBL" id="OGI44250.1"/>
    </source>
</evidence>
<comment type="caution">
    <text evidence="5">The sequence shown here is derived from an EMBL/GenBank/DDBJ whole genome shotgun (WGS) entry which is preliminary data.</text>
</comment>
<feature type="chain" id="PRO_5009225568" evidence="3">
    <location>
        <begin position="20"/>
        <end position="277"/>
    </location>
</feature>
<feature type="signal peptide" evidence="3">
    <location>
        <begin position="1"/>
        <end position="19"/>
    </location>
</feature>
<dbReference type="EMBL" id="MFST01000062">
    <property type="protein sequence ID" value="OGI44250.1"/>
    <property type="molecule type" value="Genomic_DNA"/>
</dbReference>
<keyword evidence="3" id="KW-0732">Signal</keyword>
<reference evidence="5 6" key="1">
    <citation type="journal article" date="2016" name="Nat. Commun.">
        <title>Thousands of microbial genomes shed light on interconnected biogeochemical processes in an aquifer system.</title>
        <authorList>
            <person name="Anantharaman K."/>
            <person name="Brown C.T."/>
            <person name="Hug L.A."/>
            <person name="Sharon I."/>
            <person name="Castelle C.J."/>
            <person name="Probst A.J."/>
            <person name="Thomas B.C."/>
            <person name="Singh A."/>
            <person name="Wilkins M.J."/>
            <person name="Karaoz U."/>
            <person name="Brodie E.L."/>
            <person name="Williams K.H."/>
            <person name="Hubbard S.S."/>
            <person name="Banfield J.F."/>
        </authorList>
    </citation>
    <scope>NUCLEOTIDE SEQUENCE [LARGE SCALE GENOMIC DNA]</scope>
</reference>
<evidence type="ECO:0000256" key="1">
    <source>
        <dbReference type="SAM" id="MobiDB-lite"/>
    </source>
</evidence>
<dbReference type="Gene3D" id="3.10.450.240">
    <property type="match status" value="1"/>
</dbReference>
<dbReference type="AlphaFoldDB" id="A0A1F6TGJ5"/>
<dbReference type="InterPro" id="IPR032710">
    <property type="entry name" value="NTF2-like_dom_sf"/>
</dbReference>
<keyword evidence="2" id="KW-1133">Transmembrane helix</keyword>
<gene>
    <name evidence="5" type="ORF">A2V92_05295</name>
</gene>
<evidence type="ECO:0000256" key="2">
    <source>
        <dbReference type="SAM" id="Phobius"/>
    </source>
</evidence>
<feature type="compositionally biased region" description="Low complexity" evidence="1">
    <location>
        <begin position="40"/>
        <end position="61"/>
    </location>
</feature>
<evidence type="ECO:0000256" key="3">
    <source>
        <dbReference type="SAM" id="SignalP"/>
    </source>
</evidence>
<feature type="transmembrane region" description="Helical" evidence="2">
    <location>
        <begin position="89"/>
        <end position="109"/>
    </location>
</feature>
<sequence>MPKLFTLFFVALIGFGLTAQDADARRMGGGGSIGKQRQMSPAPQNPAQAPAAAPAPGAPAPSGASKWLGPLAGLAAGGLLASMFMGGSLGGFGNILMILALVAAVFFIIRMLRRPQPQPVQYAGNTERTMVDMPATGGATAPNAATAPASRSTRPAWFEDEPFVREAKKHFIRLQDANDRGDLNDIREFVTPEMYAEISLQIQERGGKPNKTEVVTLNAEIADVVTDGDLVIASVRFTGMIREVANAPAEAFGEIWHVQKSRSLPNAAWFIAGIQQA</sequence>
<organism evidence="5 6">
    <name type="scientific">Candidatus Muproteobacteria bacterium RBG_16_65_31</name>
    <dbReference type="NCBI Taxonomy" id="1817759"/>
    <lineage>
        <taxon>Bacteria</taxon>
        <taxon>Pseudomonadati</taxon>
        <taxon>Pseudomonadota</taxon>
        <taxon>Candidatus Muproteobacteria</taxon>
    </lineage>
</organism>
<evidence type="ECO:0000313" key="6">
    <source>
        <dbReference type="Proteomes" id="UP000179344"/>
    </source>
</evidence>
<feature type="domain" description="Tim44-like" evidence="4">
    <location>
        <begin position="144"/>
        <end position="276"/>
    </location>
</feature>
<dbReference type="Pfam" id="PF04280">
    <property type="entry name" value="Tim44"/>
    <property type="match status" value="1"/>
</dbReference>
<dbReference type="SMART" id="SM00978">
    <property type="entry name" value="Tim44"/>
    <property type="match status" value="1"/>
</dbReference>
<evidence type="ECO:0000259" key="4">
    <source>
        <dbReference type="SMART" id="SM00978"/>
    </source>
</evidence>